<keyword evidence="4" id="KW-1185">Reference proteome</keyword>
<gene>
    <name evidence="3" type="ORF">P691DRAFT_789287</name>
</gene>
<dbReference type="InterPro" id="IPR051058">
    <property type="entry name" value="GDSL_Est/Lipase"/>
</dbReference>
<sequence length="341" mass="37835">MKFTFTALTALLTLLPSLALAKNTEGSLSKSQIKSIVTFGDSYTDTFWITNGGVQWPTYVARYAGITNYPYARSGATCSNNLTYRPFPPLFESQIPTFLGDKKNGTINVDPNSTLYTLWLGTNDIGMSSLLTGDNDASIVDVAGCLVNWVQVMYDNGARNFLFQNIVPLEKTPVYSSGSWPNRYWHLERNTTAWSVSMRELVLGGNALTKLMLQDLAPKLQGAHIGRFMHTLHAKNNGCSYSDFHHTGIFDSHSLFTDMYAHPADYLNGTAALNVTGSIDSCIYQTGDSDESVCTMVNGTDRDSYLWYDELHPSEQADRHVAREIANVILGKGSRWVSWLS</sequence>
<evidence type="ECO:0000313" key="3">
    <source>
        <dbReference type="EMBL" id="KAF9450383.1"/>
    </source>
</evidence>
<dbReference type="EMBL" id="MU151106">
    <property type="protein sequence ID" value="KAF9450383.1"/>
    <property type="molecule type" value="Genomic_DNA"/>
</dbReference>
<feature type="signal peptide" evidence="2">
    <location>
        <begin position="1"/>
        <end position="21"/>
    </location>
</feature>
<organism evidence="3 4">
    <name type="scientific">Macrolepiota fuliginosa MF-IS2</name>
    <dbReference type="NCBI Taxonomy" id="1400762"/>
    <lineage>
        <taxon>Eukaryota</taxon>
        <taxon>Fungi</taxon>
        <taxon>Dikarya</taxon>
        <taxon>Basidiomycota</taxon>
        <taxon>Agaricomycotina</taxon>
        <taxon>Agaricomycetes</taxon>
        <taxon>Agaricomycetidae</taxon>
        <taxon>Agaricales</taxon>
        <taxon>Agaricineae</taxon>
        <taxon>Agaricaceae</taxon>
        <taxon>Macrolepiota</taxon>
    </lineage>
</organism>
<dbReference type="Pfam" id="PF00657">
    <property type="entry name" value="Lipase_GDSL"/>
    <property type="match status" value="1"/>
</dbReference>
<dbReference type="Proteomes" id="UP000807342">
    <property type="component" value="Unassembled WGS sequence"/>
</dbReference>
<dbReference type="InterPro" id="IPR036514">
    <property type="entry name" value="SGNH_hydro_sf"/>
</dbReference>
<feature type="chain" id="PRO_5040474165" evidence="2">
    <location>
        <begin position="22"/>
        <end position="341"/>
    </location>
</feature>
<reference evidence="3" key="1">
    <citation type="submission" date="2020-11" db="EMBL/GenBank/DDBJ databases">
        <authorList>
            <consortium name="DOE Joint Genome Institute"/>
            <person name="Ahrendt S."/>
            <person name="Riley R."/>
            <person name="Andreopoulos W."/>
            <person name="Labutti K."/>
            <person name="Pangilinan J."/>
            <person name="Ruiz-Duenas F.J."/>
            <person name="Barrasa J.M."/>
            <person name="Sanchez-Garcia M."/>
            <person name="Camarero S."/>
            <person name="Miyauchi S."/>
            <person name="Serrano A."/>
            <person name="Linde D."/>
            <person name="Babiker R."/>
            <person name="Drula E."/>
            <person name="Ayuso-Fernandez I."/>
            <person name="Pacheco R."/>
            <person name="Padilla G."/>
            <person name="Ferreira P."/>
            <person name="Barriuso J."/>
            <person name="Kellner H."/>
            <person name="Castanera R."/>
            <person name="Alfaro M."/>
            <person name="Ramirez L."/>
            <person name="Pisabarro A.G."/>
            <person name="Kuo A."/>
            <person name="Tritt A."/>
            <person name="Lipzen A."/>
            <person name="He G."/>
            <person name="Yan M."/>
            <person name="Ng V."/>
            <person name="Cullen D."/>
            <person name="Martin F."/>
            <person name="Rosso M.-N."/>
            <person name="Henrissat B."/>
            <person name="Hibbett D."/>
            <person name="Martinez A.T."/>
            <person name="Grigoriev I.V."/>
        </authorList>
    </citation>
    <scope>NUCLEOTIDE SEQUENCE</scope>
    <source>
        <strain evidence="3">MF-IS2</strain>
    </source>
</reference>
<dbReference type="OrthoDB" id="1600564at2759"/>
<name>A0A9P6C6P5_9AGAR</name>
<dbReference type="Gene3D" id="3.40.50.1110">
    <property type="entry name" value="SGNH hydrolase"/>
    <property type="match status" value="1"/>
</dbReference>
<keyword evidence="2" id="KW-0732">Signal</keyword>
<evidence type="ECO:0000313" key="4">
    <source>
        <dbReference type="Proteomes" id="UP000807342"/>
    </source>
</evidence>
<keyword evidence="1" id="KW-0378">Hydrolase</keyword>
<evidence type="ECO:0000256" key="2">
    <source>
        <dbReference type="SAM" id="SignalP"/>
    </source>
</evidence>
<comment type="caution">
    <text evidence="3">The sequence shown here is derived from an EMBL/GenBank/DDBJ whole genome shotgun (WGS) entry which is preliminary data.</text>
</comment>
<dbReference type="PANTHER" id="PTHR45648:SF22">
    <property type="entry name" value="GDSL LIPASE_ACYLHYDROLASE FAMILY PROTEIN (AFU_ORTHOLOGUE AFUA_4G14700)"/>
    <property type="match status" value="1"/>
</dbReference>
<accession>A0A9P6C6P5</accession>
<dbReference type="PANTHER" id="PTHR45648">
    <property type="entry name" value="GDSL LIPASE/ACYLHYDROLASE FAMILY PROTEIN (AFU_ORTHOLOGUE AFUA_4G14700)"/>
    <property type="match status" value="1"/>
</dbReference>
<dbReference type="SUPFAM" id="SSF52266">
    <property type="entry name" value="SGNH hydrolase"/>
    <property type="match status" value="1"/>
</dbReference>
<protein>
    <submittedName>
        <fullName evidence="3">Carbohydrate esterase family 16 protein</fullName>
    </submittedName>
</protein>
<dbReference type="InterPro" id="IPR001087">
    <property type="entry name" value="GDSL"/>
</dbReference>
<proteinExistence type="predicted"/>
<dbReference type="CDD" id="cd01846">
    <property type="entry name" value="fatty_acyltransferase_like"/>
    <property type="match status" value="1"/>
</dbReference>
<dbReference type="AlphaFoldDB" id="A0A9P6C6P5"/>
<dbReference type="GO" id="GO:0016788">
    <property type="term" value="F:hydrolase activity, acting on ester bonds"/>
    <property type="evidence" value="ECO:0007669"/>
    <property type="project" value="InterPro"/>
</dbReference>
<evidence type="ECO:0000256" key="1">
    <source>
        <dbReference type="ARBA" id="ARBA00022801"/>
    </source>
</evidence>